<feature type="repeat" description="ANK" evidence="3">
    <location>
        <begin position="50"/>
        <end position="82"/>
    </location>
</feature>
<proteinExistence type="predicted"/>
<keyword evidence="5" id="KW-1185">Reference proteome</keyword>
<evidence type="ECO:0000313" key="5">
    <source>
        <dbReference type="Proteomes" id="UP000601435"/>
    </source>
</evidence>
<dbReference type="Pfam" id="PF12796">
    <property type="entry name" value="Ank_2"/>
    <property type="match status" value="1"/>
</dbReference>
<dbReference type="PROSITE" id="PS50088">
    <property type="entry name" value="ANK_REPEAT"/>
    <property type="match status" value="1"/>
</dbReference>
<evidence type="ECO:0000256" key="3">
    <source>
        <dbReference type="PROSITE-ProRule" id="PRU00023"/>
    </source>
</evidence>
<feature type="non-terminal residue" evidence="4">
    <location>
        <position position="1"/>
    </location>
</feature>
<dbReference type="Pfam" id="PF00023">
    <property type="entry name" value="Ank"/>
    <property type="match status" value="1"/>
</dbReference>
<dbReference type="AlphaFoldDB" id="A0A812XS73"/>
<protein>
    <submittedName>
        <fullName evidence="4">Hace1 protein</fullName>
    </submittedName>
</protein>
<dbReference type="InterPro" id="IPR002110">
    <property type="entry name" value="Ankyrin_rpt"/>
</dbReference>
<organism evidence="4 5">
    <name type="scientific">Symbiodinium necroappetens</name>
    <dbReference type="NCBI Taxonomy" id="1628268"/>
    <lineage>
        <taxon>Eukaryota</taxon>
        <taxon>Sar</taxon>
        <taxon>Alveolata</taxon>
        <taxon>Dinophyceae</taxon>
        <taxon>Suessiales</taxon>
        <taxon>Symbiodiniaceae</taxon>
        <taxon>Symbiodinium</taxon>
    </lineage>
</organism>
<evidence type="ECO:0000256" key="2">
    <source>
        <dbReference type="ARBA" id="ARBA00023043"/>
    </source>
</evidence>
<dbReference type="Gene3D" id="1.25.40.20">
    <property type="entry name" value="Ankyrin repeat-containing domain"/>
    <property type="match status" value="2"/>
</dbReference>
<keyword evidence="1" id="KW-0677">Repeat</keyword>
<dbReference type="EMBL" id="CAJNJA010038846">
    <property type="protein sequence ID" value="CAE7751147.1"/>
    <property type="molecule type" value="Genomic_DNA"/>
</dbReference>
<name>A0A812XS73_9DINO</name>
<evidence type="ECO:0000256" key="1">
    <source>
        <dbReference type="ARBA" id="ARBA00022737"/>
    </source>
</evidence>
<accession>A0A812XS73</accession>
<evidence type="ECO:0000313" key="4">
    <source>
        <dbReference type="EMBL" id="CAE7751147.1"/>
    </source>
</evidence>
<keyword evidence="2 3" id="KW-0040">ANK repeat</keyword>
<dbReference type="PANTHER" id="PTHR24173">
    <property type="entry name" value="ANKYRIN REPEAT CONTAINING"/>
    <property type="match status" value="1"/>
</dbReference>
<gene>
    <name evidence="4" type="primary">Hace1</name>
    <name evidence="4" type="ORF">SNEC2469_LOCUS21776</name>
</gene>
<dbReference type="SUPFAM" id="SSF48403">
    <property type="entry name" value="Ankyrin repeat"/>
    <property type="match status" value="1"/>
</dbReference>
<dbReference type="Proteomes" id="UP000601435">
    <property type="component" value="Unassembled WGS sequence"/>
</dbReference>
<reference evidence="4" key="1">
    <citation type="submission" date="2021-02" db="EMBL/GenBank/DDBJ databases">
        <authorList>
            <person name="Dougan E. K."/>
            <person name="Rhodes N."/>
            <person name="Thang M."/>
            <person name="Chan C."/>
        </authorList>
    </citation>
    <scope>NUCLEOTIDE SEQUENCE</scope>
</reference>
<comment type="caution">
    <text evidence="4">The sequence shown here is derived from an EMBL/GenBank/DDBJ whole genome shotgun (WGS) entry which is preliminary data.</text>
</comment>
<dbReference type="OrthoDB" id="448960at2759"/>
<dbReference type="PANTHER" id="PTHR24173:SF74">
    <property type="entry name" value="ANKYRIN REPEAT DOMAIN-CONTAINING PROTEIN 16"/>
    <property type="match status" value="1"/>
</dbReference>
<sequence>MHAARNGQADCLAVLLVAGADKAGERESNTALMLAARHGQSDSLGTLLAAGYTAVMQAAGNGHQKCVKLLQDQGASKVAINRAGEGPGALRLE</sequence>
<dbReference type="InterPro" id="IPR036770">
    <property type="entry name" value="Ankyrin_rpt-contain_sf"/>
</dbReference>